<name>A0A3N2BC29_9MICO</name>
<sequence>MFRAFTIALPIVDRQRSYAFYQETLGLEPVGAPDADGVPEPLQFRLDANTMLMLVPSGGFGWVLGGRELAAPGTSEMLLSLTLDSAEEVVAAAERMRGAGGEIVLAPAQQEWGFTGVVTDPDGHAWQLINIHH</sequence>
<dbReference type="Gene3D" id="3.10.180.10">
    <property type="entry name" value="2,3-Dihydroxybiphenyl 1,2-Dioxygenase, domain 1"/>
    <property type="match status" value="1"/>
</dbReference>
<dbReference type="InterPro" id="IPR037523">
    <property type="entry name" value="VOC_core"/>
</dbReference>
<evidence type="ECO:0000313" key="3">
    <source>
        <dbReference type="Proteomes" id="UP000280668"/>
    </source>
</evidence>
<organism evidence="2 3">
    <name type="scientific">Bogoriella caseilytica</name>
    <dbReference type="NCBI Taxonomy" id="56055"/>
    <lineage>
        <taxon>Bacteria</taxon>
        <taxon>Bacillati</taxon>
        <taxon>Actinomycetota</taxon>
        <taxon>Actinomycetes</taxon>
        <taxon>Micrococcales</taxon>
        <taxon>Bogoriellaceae</taxon>
        <taxon>Bogoriella</taxon>
    </lineage>
</organism>
<dbReference type="InterPro" id="IPR004360">
    <property type="entry name" value="Glyas_Fos-R_dOase_dom"/>
</dbReference>
<dbReference type="Pfam" id="PF00903">
    <property type="entry name" value="Glyoxalase"/>
    <property type="match status" value="1"/>
</dbReference>
<feature type="domain" description="VOC" evidence="1">
    <location>
        <begin position="3"/>
        <end position="131"/>
    </location>
</feature>
<accession>A0A3N2BC29</accession>
<protein>
    <recommendedName>
        <fullName evidence="1">VOC domain-containing protein</fullName>
    </recommendedName>
</protein>
<dbReference type="SUPFAM" id="SSF54593">
    <property type="entry name" value="Glyoxalase/Bleomycin resistance protein/Dihydroxybiphenyl dioxygenase"/>
    <property type="match status" value="1"/>
</dbReference>
<evidence type="ECO:0000313" key="2">
    <source>
        <dbReference type="EMBL" id="ROR72811.1"/>
    </source>
</evidence>
<dbReference type="PANTHER" id="PTHR36503:SF1">
    <property type="entry name" value="BLR2520 PROTEIN"/>
    <property type="match status" value="1"/>
</dbReference>
<dbReference type="EMBL" id="RKHK01000001">
    <property type="protein sequence ID" value="ROR72811.1"/>
    <property type="molecule type" value="Genomic_DNA"/>
</dbReference>
<dbReference type="InterPro" id="IPR029068">
    <property type="entry name" value="Glyas_Bleomycin-R_OHBP_Dase"/>
</dbReference>
<dbReference type="PROSITE" id="PS51819">
    <property type="entry name" value="VOC"/>
    <property type="match status" value="1"/>
</dbReference>
<dbReference type="OrthoDB" id="9798430at2"/>
<evidence type="ECO:0000259" key="1">
    <source>
        <dbReference type="PROSITE" id="PS51819"/>
    </source>
</evidence>
<keyword evidence="3" id="KW-1185">Reference proteome</keyword>
<dbReference type="Proteomes" id="UP000280668">
    <property type="component" value="Unassembled WGS sequence"/>
</dbReference>
<dbReference type="RefSeq" id="WP_123303325.1">
    <property type="nucleotide sequence ID" value="NZ_RKHK01000001.1"/>
</dbReference>
<dbReference type="AlphaFoldDB" id="A0A3N2BC29"/>
<dbReference type="PANTHER" id="PTHR36503">
    <property type="entry name" value="BLR2520 PROTEIN"/>
    <property type="match status" value="1"/>
</dbReference>
<gene>
    <name evidence="2" type="ORF">EDD31_1171</name>
</gene>
<proteinExistence type="predicted"/>
<comment type="caution">
    <text evidence="2">The sequence shown here is derived from an EMBL/GenBank/DDBJ whole genome shotgun (WGS) entry which is preliminary data.</text>
</comment>
<reference evidence="2 3" key="1">
    <citation type="submission" date="2018-11" db="EMBL/GenBank/DDBJ databases">
        <title>Sequencing the genomes of 1000 actinobacteria strains.</title>
        <authorList>
            <person name="Klenk H.-P."/>
        </authorList>
    </citation>
    <scope>NUCLEOTIDE SEQUENCE [LARGE SCALE GENOMIC DNA]</scope>
    <source>
        <strain evidence="2 3">DSM 11294</strain>
    </source>
</reference>